<dbReference type="Proteomes" id="UP001153678">
    <property type="component" value="Unassembled WGS sequence"/>
</dbReference>
<dbReference type="OrthoDB" id="2326117at2759"/>
<keyword evidence="2" id="KW-1185">Reference proteome</keyword>
<reference evidence="1" key="1">
    <citation type="submission" date="2022-08" db="EMBL/GenBank/DDBJ databases">
        <authorList>
            <person name="Kallberg Y."/>
            <person name="Tangrot J."/>
            <person name="Rosling A."/>
        </authorList>
    </citation>
    <scope>NUCLEOTIDE SEQUENCE</scope>
    <source>
        <strain evidence="1">Wild A</strain>
    </source>
</reference>
<dbReference type="EMBL" id="CAMKVN010001075">
    <property type="protein sequence ID" value="CAI2173521.1"/>
    <property type="molecule type" value="Genomic_DNA"/>
</dbReference>
<comment type="caution">
    <text evidence="1">The sequence shown here is derived from an EMBL/GenBank/DDBJ whole genome shotgun (WGS) entry which is preliminary data.</text>
</comment>
<proteinExistence type="predicted"/>
<dbReference type="AlphaFoldDB" id="A0A9W4WYQ9"/>
<evidence type="ECO:0000313" key="1">
    <source>
        <dbReference type="EMBL" id="CAI2173521.1"/>
    </source>
</evidence>
<accession>A0A9W4WYQ9</accession>
<protein>
    <submittedName>
        <fullName evidence="1">10892_t:CDS:1</fullName>
    </submittedName>
</protein>
<sequence>MGEKVDKRIHRTLQKSSNLYSVWYREETSRTTLLSANSNNNSIGCSSPTLDDLYNENRDIYRQNYENGYECVGSSNNGKCNGINERREDCEIYIQGISSRWNSDRNNNERNTVQEQQINSNIEETALNRCVGWQYMNERKAENTVSFCGEKQDVKGRNNLLMIVKMIANKSDRKRVAKFLNCYIESEDPTTYKCYLKDVKAYGFDHIILIGECYAGILFLDCYRRVFEWEDSMSVLWSLGDNLSMAEKKSLTRRVIWGEEYDRTVTKFENAMDNLPNEPTFDKSATKTMDVYLI</sequence>
<evidence type="ECO:0000313" key="2">
    <source>
        <dbReference type="Proteomes" id="UP001153678"/>
    </source>
</evidence>
<name>A0A9W4WYQ9_9GLOM</name>
<gene>
    <name evidence="1" type="ORF">FWILDA_LOCUS6127</name>
</gene>
<organism evidence="1 2">
    <name type="scientific">Funneliformis geosporum</name>
    <dbReference type="NCBI Taxonomy" id="1117311"/>
    <lineage>
        <taxon>Eukaryota</taxon>
        <taxon>Fungi</taxon>
        <taxon>Fungi incertae sedis</taxon>
        <taxon>Mucoromycota</taxon>
        <taxon>Glomeromycotina</taxon>
        <taxon>Glomeromycetes</taxon>
        <taxon>Glomerales</taxon>
        <taxon>Glomeraceae</taxon>
        <taxon>Funneliformis</taxon>
    </lineage>
</organism>